<dbReference type="Proteomes" id="UP001055618">
    <property type="component" value="Unassembled WGS sequence"/>
</dbReference>
<keyword evidence="1" id="KW-1133">Transmembrane helix</keyword>
<keyword evidence="4" id="KW-1185">Reference proteome</keyword>
<keyword evidence="1" id="KW-0812">Transmembrane</keyword>
<evidence type="ECO:0000313" key="2">
    <source>
        <dbReference type="EMBL" id="MCL6352639.1"/>
    </source>
</evidence>
<dbReference type="RefSeq" id="WP_095993838.1">
    <property type="nucleotide sequence ID" value="NZ_CABFUW010000005.1"/>
</dbReference>
<dbReference type="AlphaFoldDB" id="A0AAP8WYU9"/>
<name>A0AAP8WYU9_9GAMM</name>
<proteinExistence type="predicted"/>
<reference evidence="3" key="1">
    <citation type="submission" date="2019-02" db="EMBL/GenBank/DDBJ databases">
        <title>New Zealand Erwinia strains with phe-tRNA free attachment sites.</title>
        <authorList>
            <person name="Nunes-Leite L."/>
            <person name="Pitman A.R."/>
        </authorList>
    </citation>
    <scope>NUCLEOTIDE SEQUENCE</scope>
    <source>
        <strain evidence="3">Ec-140</strain>
        <strain evidence="2">Ec-143</strain>
    </source>
</reference>
<dbReference type="Proteomes" id="UP001057360">
    <property type="component" value="Unassembled WGS sequence"/>
</dbReference>
<evidence type="ECO:0000313" key="4">
    <source>
        <dbReference type="Proteomes" id="UP001055618"/>
    </source>
</evidence>
<dbReference type="EMBL" id="SGPX01000008">
    <property type="protein sequence ID" value="MCL6352639.1"/>
    <property type="molecule type" value="Genomic_DNA"/>
</dbReference>
<feature type="transmembrane region" description="Helical" evidence="1">
    <location>
        <begin position="45"/>
        <end position="64"/>
    </location>
</feature>
<sequence>MENTTVEKQYSKKWQTRFAFYNEFGGPNTPAHKAAFKNLSFLNRILIQSNFIAFFFGLIYFFVLGLWRKNLTLLGIGIAINIVIAFIEAIVDAMLPEYMNLPIALSISYLWAGTANYAYYLKETQNSKSWNPFEGML</sequence>
<feature type="transmembrane region" description="Helical" evidence="1">
    <location>
        <begin position="103"/>
        <end position="121"/>
    </location>
</feature>
<dbReference type="Pfam" id="PF10947">
    <property type="entry name" value="DUF2628"/>
    <property type="match status" value="1"/>
</dbReference>
<evidence type="ECO:0000256" key="1">
    <source>
        <dbReference type="SAM" id="Phobius"/>
    </source>
</evidence>
<feature type="transmembrane region" description="Helical" evidence="1">
    <location>
        <begin position="71"/>
        <end position="91"/>
    </location>
</feature>
<gene>
    <name evidence="2" type="ORF">EXT50_15865</name>
    <name evidence="3" type="ORF">EXT53_15060</name>
</gene>
<protein>
    <submittedName>
        <fullName evidence="3">DUF2628 domain-containing protein</fullName>
    </submittedName>
</protein>
<dbReference type="EMBL" id="SGPY01000008">
    <property type="protein sequence ID" value="MCL6369878.1"/>
    <property type="molecule type" value="Genomic_DNA"/>
</dbReference>
<organism evidence="3 5">
    <name type="scientific">Pectobacterium polaris</name>
    <dbReference type="NCBI Taxonomy" id="2042057"/>
    <lineage>
        <taxon>Bacteria</taxon>
        <taxon>Pseudomonadati</taxon>
        <taxon>Pseudomonadota</taxon>
        <taxon>Gammaproteobacteria</taxon>
        <taxon>Enterobacterales</taxon>
        <taxon>Pectobacteriaceae</taxon>
        <taxon>Pectobacterium</taxon>
    </lineage>
</organism>
<evidence type="ECO:0000313" key="3">
    <source>
        <dbReference type="EMBL" id="MCL6369878.1"/>
    </source>
</evidence>
<keyword evidence="1" id="KW-0472">Membrane</keyword>
<evidence type="ECO:0000313" key="5">
    <source>
        <dbReference type="Proteomes" id="UP001057360"/>
    </source>
</evidence>
<dbReference type="InterPro" id="IPR024399">
    <property type="entry name" value="DUF2628"/>
</dbReference>
<comment type="caution">
    <text evidence="3">The sequence shown here is derived from an EMBL/GenBank/DDBJ whole genome shotgun (WGS) entry which is preliminary data.</text>
</comment>
<accession>A0AAP8WYU9</accession>